<keyword evidence="13" id="KW-0325">Glycoprotein</keyword>
<evidence type="ECO:0000256" key="15">
    <source>
        <dbReference type="RuleBase" id="RU363063"/>
    </source>
</evidence>
<dbReference type="FunFam" id="3.90.550.50:FF:000018">
    <property type="entry name" value="Hexosyltransferase"/>
    <property type="match status" value="1"/>
</dbReference>
<feature type="transmembrane region" description="Helical" evidence="15">
    <location>
        <begin position="21"/>
        <end position="41"/>
    </location>
</feature>
<evidence type="ECO:0000256" key="5">
    <source>
        <dbReference type="ARBA" id="ARBA00008661"/>
    </source>
</evidence>
<evidence type="ECO:0000313" key="16">
    <source>
        <dbReference type="EMBL" id="KAK3932846.1"/>
    </source>
</evidence>
<comment type="pathway">
    <text evidence="3">Glycan metabolism; chondroitin sulfate biosynthesis.</text>
</comment>
<dbReference type="PANTHER" id="PTHR11214">
    <property type="entry name" value="BETA-1,3-N-ACETYLGLUCOSAMINYLTRANSFERASE"/>
    <property type="match status" value="1"/>
</dbReference>
<dbReference type="AlphaFoldDB" id="A0AAE1I4K5"/>
<evidence type="ECO:0000256" key="3">
    <source>
        <dbReference type="ARBA" id="ARBA00004840"/>
    </source>
</evidence>
<keyword evidence="12 15" id="KW-0472">Membrane</keyword>
<keyword evidence="14" id="KW-0464">Manganese</keyword>
<organism evidence="16 17">
    <name type="scientific">Frankliniella fusca</name>
    <dbReference type="NCBI Taxonomy" id="407009"/>
    <lineage>
        <taxon>Eukaryota</taxon>
        <taxon>Metazoa</taxon>
        <taxon>Ecdysozoa</taxon>
        <taxon>Arthropoda</taxon>
        <taxon>Hexapoda</taxon>
        <taxon>Insecta</taxon>
        <taxon>Pterygota</taxon>
        <taxon>Neoptera</taxon>
        <taxon>Paraneoptera</taxon>
        <taxon>Thysanoptera</taxon>
        <taxon>Terebrantia</taxon>
        <taxon>Thripoidea</taxon>
        <taxon>Thripidae</taxon>
        <taxon>Frankliniella</taxon>
    </lineage>
</organism>
<name>A0AAE1I4K5_9NEOP</name>
<reference evidence="16" key="1">
    <citation type="submission" date="2021-07" db="EMBL/GenBank/DDBJ databases">
        <authorList>
            <person name="Catto M.A."/>
            <person name="Jacobson A."/>
            <person name="Kennedy G."/>
            <person name="Labadie P."/>
            <person name="Hunt B.G."/>
            <person name="Srinivasan R."/>
        </authorList>
    </citation>
    <scope>NUCLEOTIDE SEQUENCE</scope>
    <source>
        <strain evidence="16">PL_HMW_Pooled</strain>
        <tissue evidence="16">Head</tissue>
    </source>
</reference>
<keyword evidence="6 15" id="KW-0328">Glycosyltransferase</keyword>
<comment type="pathway">
    <text evidence="4">Glycan metabolism; heparan sulfate biosynthesis.</text>
</comment>
<evidence type="ECO:0000256" key="14">
    <source>
        <dbReference type="ARBA" id="ARBA00023211"/>
    </source>
</evidence>
<dbReference type="InterPro" id="IPR002659">
    <property type="entry name" value="Glyco_trans_31"/>
</dbReference>
<keyword evidence="11 15" id="KW-0333">Golgi apparatus</keyword>
<evidence type="ECO:0000256" key="11">
    <source>
        <dbReference type="ARBA" id="ARBA00023034"/>
    </source>
</evidence>
<evidence type="ECO:0000256" key="13">
    <source>
        <dbReference type="ARBA" id="ARBA00023180"/>
    </source>
</evidence>
<evidence type="ECO:0000256" key="10">
    <source>
        <dbReference type="ARBA" id="ARBA00022989"/>
    </source>
</evidence>
<evidence type="ECO:0000256" key="4">
    <source>
        <dbReference type="ARBA" id="ARBA00005093"/>
    </source>
</evidence>
<reference evidence="16" key="2">
    <citation type="journal article" date="2023" name="BMC Genomics">
        <title>Pest status, molecular evolution, and epigenetic factors derived from the genome assembly of Frankliniella fusca, a thysanopteran phytovirus vector.</title>
        <authorList>
            <person name="Catto M.A."/>
            <person name="Labadie P.E."/>
            <person name="Jacobson A.L."/>
            <person name="Kennedy G.G."/>
            <person name="Srinivasan R."/>
            <person name="Hunt B.G."/>
        </authorList>
    </citation>
    <scope>NUCLEOTIDE SEQUENCE</scope>
    <source>
        <strain evidence="16">PL_HMW_Pooled</strain>
    </source>
</reference>
<keyword evidence="8 15" id="KW-0812">Transmembrane</keyword>
<evidence type="ECO:0000256" key="6">
    <source>
        <dbReference type="ARBA" id="ARBA00022676"/>
    </source>
</evidence>
<evidence type="ECO:0000313" key="17">
    <source>
        <dbReference type="Proteomes" id="UP001219518"/>
    </source>
</evidence>
<evidence type="ECO:0000256" key="12">
    <source>
        <dbReference type="ARBA" id="ARBA00023136"/>
    </source>
</evidence>
<dbReference type="Pfam" id="PF01762">
    <property type="entry name" value="Galactosyl_T"/>
    <property type="match status" value="1"/>
</dbReference>
<evidence type="ECO:0000256" key="9">
    <source>
        <dbReference type="ARBA" id="ARBA00022968"/>
    </source>
</evidence>
<dbReference type="GO" id="GO:0000139">
    <property type="term" value="C:Golgi membrane"/>
    <property type="evidence" value="ECO:0007669"/>
    <property type="project" value="UniProtKB-SubCell"/>
</dbReference>
<sequence>MSSSTPPFLSKVKPYRLGTHIFVCCLCFFVGCSFALCFISTSDCSKSDDDVALIKTDDKFISQKAAKNSLLLIMILSAPDHVEKRHALRRTWLSLLNHDDHHVKYLFAIGNKELLEPELNNLRTEHQHYQDLLILPEVQDNYNLLTNKLLASLTWAENNLKFEFLLKVDDDSYVNIRHFMNELMKKKDIEKLYWGYFNGRAQVHQKGKWKETGWNLCDRYLPYARGGGYVISRQLVHYLSKNSMLLNKFKNEDVAVGAWLAPLNVTHVHDTRFDTEWASRGCSNQYLITHPQEISEIYKMHETLTNSGRLCQLEFEKRSAYNYDWSVLPSQCCKNLAS</sequence>
<keyword evidence="7" id="KW-0808">Transferase</keyword>
<gene>
    <name evidence="16" type="ORF">KUF71_014823</name>
</gene>
<keyword evidence="9 15" id="KW-0735">Signal-anchor</keyword>
<dbReference type="EMBL" id="JAHWGI010001440">
    <property type="protein sequence ID" value="KAK3932846.1"/>
    <property type="molecule type" value="Genomic_DNA"/>
</dbReference>
<protein>
    <recommendedName>
        <fullName evidence="15">Hexosyltransferase</fullName>
        <ecNumber evidence="15">2.4.1.-</ecNumber>
    </recommendedName>
</protein>
<evidence type="ECO:0000256" key="8">
    <source>
        <dbReference type="ARBA" id="ARBA00022692"/>
    </source>
</evidence>
<keyword evidence="10 15" id="KW-1133">Transmembrane helix</keyword>
<dbReference type="GO" id="GO:0006493">
    <property type="term" value="P:protein O-linked glycosylation"/>
    <property type="evidence" value="ECO:0007669"/>
    <property type="project" value="TreeGrafter"/>
</dbReference>
<comment type="caution">
    <text evidence="16">The sequence shown here is derived from an EMBL/GenBank/DDBJ whole genome shotgun (WGS) entry which is preliminary data.</text>
</comment>
<evidence type="ECO:0000256" key="7">
    <source>
        <dbReference type="ARBA" id="ARBA00022679"/>
    </source>
</evidence>
<evidence type="ECO:0000256" key="1">
    <source>
        <dbReference type="ARBA" id="ARBA00001936"/>
    </source>
</evidence>
<dbReference type="GO" id="GO:0006024">
    <property type="term" value="P:glycosaminoglycan biosynthetic process"/>
    <property type="evidence" value="ECO:0007669"/>
    <property type="project" value="UniProtKB-ARBA"/>
</dbReference>
<dbReference type="GO" id="GO:0047220">
    <property type="term" value="F:galactosylxylosylprotein 3-beta-galactosyltransferase activity"/>
    <property type="evidence" value="ECO:0007669"/>
    <property type="project" value="TreeGrafter"/>
</dbReference>
<accession>A0AAE1I4K5</accession>
<comment type="cofactor">
    <cofactor evidence="1">
        <name>Mn(2+)</name>
        <dbReference type="ChEBI" id="CHEBI:29035"/>
    </cofactor>
</comment>
<comment type="similarity">
    <text evidence="5 15">Belongs to the glycosyltransferase 31 family.</text>
</comment>
<dbReference type="Proteomes" id="UP001219518">
    <property type="component" value="Unassembled WGS sequence"/>
</dbReference>
<dbReference type="Gene3D" id="3.90.550.50">
    <property type="match status" value="1"/>
</dbReference>
<keyword evidence="17" id="KW-1185">Reference proteome</keyword>
<dbReference type="PANTHER" id="PTHR11214:SF3">
    <property type="entry name" value="BETA-1,3-GALACTOSYLTRANSFERASE 6"/>
    <property type="match status" value="1"/>
</dbReference>
<comment type="subcellular location">
    <subcellularLocation>
        <location evidence="2 15">Golgi apparatus membrane</location>
        <topology evidence="2 15">Single-pass type II membrane protein</topology>
    </subcellularLocation>
</comment>
<proteinExistence type="inferred from homology"/>
<dbReference type="EC" id="2.4.1.-" evidence="15"/>
<evidence type="ECO:0000256" key="2">
    <source>
        <dbReference type="ARBA" id="ARBA00004323"/>
    </source>
</evidence>